<name>A0A9Q0SCY1_SALVM</name>
<proteinExistence type="predicted"/>
<dbReference type="OrthoDB" id="10661493at2759"/>
<gene>
    <name evidence="1" type="ORF">OIU85_013593</name>
</gene>
<dbReference type="AlphaFoldDB" id="A0A9Q0SCY1"/>
<protein>
    <submittedName>
        <fullName evidence="1">Uncharacterized protein</fullName>
    </submittedName>
</protein>
<evidence type="ECO:0000313" key="2">
    <source>
        <dbReference type="Proteomes" id="UP001151529"/>
    </source>
</evidence>
<dbReference type="Proteomes" id="UP001151529">
    <property type="component" value="Chromosome 12"/>
</dbReference>
<reference evidence="1" key="2">
    <citation type="journal article" date="2023" name="Int. J. Mol. Sci.">
        <title>De Novo Assembly and Annotation of 11 Diverse Shrub Willow (Salix) Genomes Reveals Novel Gene Organization in Sex-Linked Regions.</title>
        <authorList>
            <person name="Hyden B."/>
            <person name="Feng K."/>
            <person name="Yates T.B."/>
            <person name="Jawdy S."/>
            <person name="Cereghino C."/>
            <person name="Smart L.B."/>
            <person name="Muchero W."/>
        </authorList>
    </citation>
    <scope>NUCLEOTIDE SEQUENCE [LARGE SCALE GENOMIC DNA]</scope>
    <source>
        <tissue evidence="1">Shoot tip</tissue>
    </source>
</reference>
<dbReference type="EMBL" id="JAPFFL010000018">
    <property type="protein sequence ID" value="KAJ6672260.1"/>
    <property type="molecule type" value="Genomic_DNA"/>
</dbReference>
<organism evidence="1 2">
    <name type="scientific">Salix viminalis</name>
    <name type="common">Common osier</name>
    <name type="synonym">Basket willow</name>
    <dbReference type="NCBI Taxonomy" id="40686"/>
    <lineage>
        <taxon>Eukaryota</taxon>
        <taxon>Viridiplantae</taxon>
        <taxon>Streptophyta</taxon>
        <taxon>Embryophyta</taxon>
        <taxon>Tracheophyta</taxon>
        <taxon>Spermatophyta</taxon>
        <taxon>Magnoliopsida</taxon>
        <taxon>eudicotyledons</taxon>
        <taxon>Gunneridae</taxon>
        <taxon>Pentapetalae</taxon>
        <taxon>rosids</taxon>
        <taxon>fabids</taxon>
        <taxon>Malpighiales</taxon>
        <taxon>Salicaceae</taxon>
        <taxon>Saliceae</taxon>
        <taxon>Salix</taxon>
    </lineage>
</organism>
<comment type="caution">
    <text evidence="1">The sequence shown here is derived from an EMBL/GenBank/DDBJ whole genome shotgun (WGS) entry which is preliminary data.</text>
</comment>
<sequence length="78" mass="8918">MDCGVSISEITKLINENRNRRFPCHLLMKKVLVIADDRLVENSLDSDQFFMVLLPERKSQGIRVSVSETLNSSSNESY</sequence>
<evidence type="ECO:0000313" key="1">
    <source>
        <dbReference type="EMBL" id="KAJ6672260.1"/>
    </source>
</evidence>
<keyword evidence="2" id="KW-1185">Reference proteome</keyword>
<accession>A0A9Q0SCY1</accession>
<reference evidence="1" key="1">
    <citation type="submission" date="2022-11" db="EMBL/GenBank/DDBJ databases">
        <authorList>
            <person name="Hyden B.L."/>
            <person name="Feng K."/>
            <person name="Yates T."/>
            <person name="Jawdy S."/>
            <person name="Smart L.B."/>
            <person name="Muchero W."/>
        </authorList>
    </citation>
    <scope>NUCLEOTIDE SEQUENCE</scope>
    <source>
        <tissue evidence="1">Shoot tip</tissue>
    </source>
</reference>